<evidence type="ECO:0000313" key="2">
    <source>
        <dbReference type="Proteomes" id="UP001497480"/>
    </source>
</evidence>
<gene>
    <name evidence="1" type="ORF">LLUT_LOCUS13826</name>
</gene>
<organism evidence="1 2">
    <name type="scientific">Lupinus luteus</name>
    <name type="common">European yellow lupine</name>
    <dbReference type="NCBI Taxonomy" id="3873"/>
    <lineage>
        <taxon>Eukaryota</taxon>
        <taxon>Viridiplantae</taxon>
        <taxon>Streptophyta</taxon>
        <taxon>Embryophyta</taxon>
        <taxon>Tracheophyta</taxon>
        <taxon>Spermatophyta</taxon>
        <taxon>Magnoliopsida</taxon>
        <taxon>eudicotyledons</taxon>
        <taxon>Gunneridae</taxon>
        <taxon>Pentapetalae</taxon>
        <taxon>rosids</taxon>
        <taxon>fabids</taxon>
        <taxon>Fabales</taxon>
        <taxon>Fabaceae</taxon>
        <taxon>Papilionoideae</taxon>
        <taxon>50 kb inversion clade</taxon>
        <taxon>genistoids sensu lato</taxon>
        <taxon>core genistoids</taxon>
        <taxon>Genisteae</taxon>
        <taxon>Lupinus</taxon>
    </lineage>
</organism>
<dbReference type="AlphaFoldDB" id="A0AAV1WUL6"/>
<keyword evidence="2" id="KW-1185">Reference proteome</keyword>
<sequence length="152" mass="17158">MERVREGDIGIVLGSARFGVYSLQWVITNGQRNLYIGRAKDWSLLFELAIEPIWRHMNLPIFENVASSHGRVVAEVRGRTTSTMDIMQNGIHAQRQSKFAWWKGRAEGVGGIVATLSTPITIQPYKFNVELAKLHTKCKIRPPPSFALLNNL</sequence>
<proteinExistence type="predicted"/>
<dbReference type="EMBL" id="CAXHTB010000009">
    <property type="protein sequence ID" value="CAL0312766.1"/>
    <property type="molecule type" value="Genomic_DNA"/>
</dbReference>
<accession>A0AAV1WUL6</accession>
<comment type="caution">
    <text evidence="1">The sequence shown here is derived from an EMBL/GenBank/DDBJ whole genome shotgun (WGS) entry which is preliminary data.</text>
</comment>
<protein>
    <submittedName>
        <fullName evidence="1">Uncharacterized protein</fullName>
    </submittedName>
</protein>
<reference evidence="1 2" key="1">
    <citation type="submission" date="2024-03" db="EMBL/GenBank/DDBJ databases">
        <authorList>
            <person name="Martinez-Hernandez J."/>
        </authorList>
    </citation>
    <scope>NUCLEOTIDE SEQUENCE [LARGE SCALE GENOMIC DNA]</scope>
</reference>
<dbReference type="Proteomes" id="UP001497480">
    <property type="component" value="Unassembled WGS sequence"/>
</dbReference>
<evidence type="ECO:0000313" key="1">
    <source>
        <dbReference type="EMBL" id="CAL0312766.1"/>
    </source>
</evidence>
<name>A0AAV1WUL6_LUPLU</name>